<dbReference type="Gramene" id="KQL10062">
    <property type="protein sequence ID" value="KQL10062"/>
    <property type="gene ID" value="SETIT_008957mg"/>
</dbReference>
<dbReference type="Proteomes" id="UP000004995">
    <property type="component" value="Unassembled WGS sequence"/>
</dbReference>
<evidence type="ECO:0000313" key="2">
    <source>
        <dbReference type="Proteomes" id="UP000004995"/>
    </source>
</evidence>
<accession>K3Y419</accession>
<reference evidence="1" key="2">
    <citation type="submission" date="2018-08" db="UniProtKB">
        <authorList>
            <consortium name="EnsemblPlants"/>
        </authorList>
    </citation>
    <scope>IDENTIFICATION</scope>
    <source>
        <strain evidence="1">Yugu1</strain>
    </source>
</reference>
<dbReference type="EnsemblPlants" id="KQL10062">
    <property type="protein sequence ID" value="KQL10062"/>
    <property type="gene ID" value="SETIT_008957mg"/>
</dbReference>
<reference evidence="2" key="1">
    <citation type="journal article" date="2012" name="Nat. Biotechnol.">
        <title>Reference genome sequence of the model plant Setaria.</title>
        <authorList>
            <person name="Bennetzen J.L."/>
            <person name="Schmutz J."/>
            <person name="Wang H."/>
            <person name="Percifield R."/>
            <person name="Hawkins J."/>
            <person name="Pontaroli A.C."/>
            <person name="Estep M."/>
            <person name="Feng L."/>
            <person name="Vaughn J.N."/>
            <person name="Grimwood J."/>
            <person name="Jenkins J."/>
            <person name="Barry K."/>
            <person name="Lindquist E."/>
            <person name="Hellsten U."/>
            <person name="Deshpande S."/>
            <person name="Wang X."/>
            <person name="Wu X."/>
            <person name="Mitros T."/>
            <person name="Triplett J."/>
            <person name="Yang X."/>
            <person name="Ye C.Y."/>
            <person name="Mauro-Herrera M."/>
            <person name="Wang L."/>
            <person name="Li P."/>
            <person name="Sharma M."/>
            <person name="Sharma R."/>
            <person name="Ronald P.C."/>
            <person name="Panaud O."/>
            <person name="Kellogg E.A."/>
            <person name="Brutnell T.P."/>
            <person name="Doust A.N."/>
            <person name="Tuskan G.A."/>
            <person name="Rokhsar D."/>
            <person name="Devos K.M."/>
        </authorList>
    </citation>
    <scope>NUCLEOTIDE SEQUENCE [LARGE SCALE GENOMIC DNA]</scope>
    <source>
        <strain evidence="2">cv. Yugu1</strain>
    </source>
</reference>
<dbReference type="InParanoid" id="K3Y419"/>
<name>K3Y419_SETIT</name>
<dbReference type="AlphaFoldDB" id="K3Y419"/>
<organism evidence="1 2">
    <name type="scientific">Setaria italica</name>
    <name type="common">Foxtail millet</name>
    <name type="synonym">Panicum italicum</name>
    <dbReference type="NCBI Taxonomy" id="4555"/>
    <lineage>
        <taxon>Eukaryota</taxon>
        <taxon>Viridiplantae</taxon>
        <taxon>Streptophyta</taxon>
        <taxon>Embryophyta</taxon>
        <taxon>Tracheophyta</taxon>
        <taxon>Spermatophyta</taxon>
        <taxon>Magnoliopsida</taxon>
        <taxon>Liliopsida</taxon>
        <taxon>Poales</taxon>
        <taxon>Poaceae</taxon>
        <taxon>PACMAD clade</taxon>
        <taxon>Panicoideae</taxon>
        <taxon>Panicodae</taxon>
        <taxon>Paniceae</taxon>
        <taxon>Cenchrinae</taxon>
        <taxon>Setaria</taxon>
    </lineage>
</organism>
<evidence type="ECO:0000313" key="1">
    <source>
        <dbReference type="EnsemblPlants" id="KQL10062"/>
    </source>
</evidence>
<protein>
    <submittedName>
        <fullName evidence="1">Uncharacterized protein</fullName>
    </submittedName>
</protein>
<dbReference type="EMBL" id="AGNK02002307">
    <property type="status" value="NOT_ANNOTATED_CDS"/>
    <property type="molecule type" value="Genomic_DNA"/>
</dbReference>
<dbReference type="HOGENOM" id="CLU_3160915_0_0_1"/>
<proteinExistence type="predicted"/>
<keyword evidence="2" id="KW-1185">Reference proteome</keyword>
<sequence length="48" mass="5752">MFLFKYALALCMLEIWDNSTVLNFVYLYLPIQVNLPYHVIQLKSNEKN</sequence>